<dbReference type="Gene3D" id="3.30.420.40">
    <property type="match status" value="2"/>
</dbReference>
<name>A0AAN7W6L1_9SACH</name>
<dbReference type="SUPFAM" id="SSF53067">
    <property type="entry name" value="Actin-like ATPase domain"/>
    <property type="match status" value="2"/>
</dbReference>
<feature type="compositionally biased region" description="Basic and acidic residues" evidence="2">
    <location>
        <begin position="1"/>
        <end position="12"/>
    </location>
</feature>
<dbReference type="Proteomes" id="UP001306508">
    <property type="component" value="Unassembled WGS sequence"/>
</dbReference>
<dbReference type="Gene3D" id="3.30.420.580">
    <property type="match status" value="1"/>
</dbReference>
<dbReference type="EMBL" id="JAWIZZ010000006">
    <property type="protein sequence ID" value="KAK5782376.1"/>
    <property type="molecule type" value="Genomic_DNA"/>
</dbReference>
<reference evidence="4" key="1">
    <citation type="submission" date="2023-07" db="EMBL/GenBank/DDBJ databases">
        <title>A draft genome of Kazachstania heterogenica Y-27499.</title>
        <authorList>
            <person name="Donic C."/>
            <person name="Kralova J.S."/>
            <person name="Fidel L."/>
            <person name="Ben-Dor S."/>
            <person name="Jung S."/>
        </authorList>
    </citation>
    <scope>NUCLEOTIDE SEQUENCE [LARGE SCALE GENOMIC DNA]</scope>
    <source>
        <strain evidence="4">Y27499</strain>
    </source>
</reference>
<feature type="compositionally biased region" description="Basic and acidic residues" evidence="2">
    <location>
        <begin position="132"/>
        <end position="153"/>
    </location>
</feature>
<dbReference type="InterPro" id="IPR004000">
    <property type="entry name" value="Actin"/>
</dbReference>
<dbReference type="Gene3D" id="3.90.640.10">
    <property type="entry name" value="Actin, Chain A, domain 4"/>
    <property type="match status" value="1"/>
</dbReference>
<sequence>MNVEEDRKKETDPVYEDPIDIPLDNEEEEEEEENDVNVESNQDVNPAITSNTSTTTTTTEQIVSISNTAKFQTKLSKSVSNVNEDNESNQEPATKKIKIDNNAPSSSSSSTTTTTTNYNNSNPTNNNSSPIENDKDKHQNKEKENPPKYDPSKSKKVPLHLLEKRRIGRIKAAEEFARRLKIIGIEKVESTTLPSSGGFQPLTVINQKNYSSDYIKKDDQIFAIRERKSLRNNNSSNDTDKSNTSYISEYTARNDEIDFSNPSSTIIIQPGSDSIKIGFALDNKPLIIPNCVAIPTTKFNEGHQRVQKTNRLQEAQPEEFYSLKDHLQSTFKQRMRYYKRKIQSNSYDQVSGFNAVTRGEPIPDQHDLGRISWIQTPHDDEIFIGENALRCTNENFIHRKPFCCSSTGTIFNITDENYSSIEEVYSDVTRILKYAIRELIARRKETKNNKANMDLLTSEQTKALDEDINEKTIFKGVLIIPDIYEKSHVENMIRLLLNEMSFSAVAIMQESLAACYGSGTGVSSCVVNVGATKTTVACVDDGAVVENSCVTLDYGGDDITRLFAKLLLMSNFPYEDWDMNNISGWRNAEALKKQCITFQDIDVTTQLFNFIRRIPNERTEKIDFKTFDEVMLAPLALFEPQIFTYLKQNGENVVLNKILRQQIPISRDLFTNLPNDLGSLTHENCQNHTTYADFQNDFNLIKNILDNVLENREVETSTTNHNKKLNMVPLDKAIIQSITNAALEVDIAKLSVFYSNILIIGGSSSIPAFDFMLTDRINIWRPRILSLNSFGTFYKHLLEKIKDLETTNKNHSTNTVPNQSSTANNTKNEGDEDGEEESMESADNESQKDTHSINDVSENSLKEQIDAMVRQELDQYLRKTETHTSGEHYLPVTVIPAPNDRDPSLILWKGAAVLAQIKLIEELYITSTDWDVHGSRILQHKCLFAY</sequence>
<feature type="compositionally biased region" description="Polar residues" evidence="2">
    <location>
        <begin position="809"/>
        <end position="827"/>
    </location>
</feature>
<evidence type="ECO:0000256" key="1">
    <source>
        <dbReference type="RuleBase" id="RU000487"/>
    </source>
</evidence>
<feature type="compositionally biased region" description="Low complexity" evidence="2">
    <location>
        <begin position="101"/>
        <end position="130"/>
    </location>
</feature>
<dbReference type="CDD" id="cd10206">
    <property type="entry name" value="ASKHA_NBD_Arp8-like"/>
    <property type="match status" value="1"/>
</dbReference>
<dbReference type="PANTHER" id="PTHR11937">
    <property type="entry name" value="ACTIN"/>
    <property type="match status" value="1"/>
</dbReference>
<feature type="region of interest" description="Disordered" evidence="2">
    <location>
        <begin position="808"/>
        <end position="860"/>
    </location>
</feature>
<feature type="region of interest" description="Disordered" evidence="2">
    <location>
        <begin position="1"/>
        <end position="157"/>
    </location>
</feature>
<accession>A0AAN7W6L1</accession>
<protein>
    <recommendedName>
        <fullName evidence="5">Actin-related protein 8</fullName>
    </recommendedName>
</protein>
<evidence type="ECO:0000313" key="4">
    <source>
        <dbReference type="Proteomes" id="UP001306508"/>
    </source>
</evidence>
<organism evidence="3 4">
    <name type="scientific">Arxiozyma heterogenica</name>
    <dbReference type="NCBI Taxonomy" id="278026"/>
    <lineage>
        <taxon>Eukaryota</taxon>
        <taxon>Fungi</taxon>
        <taxon>Dikarya</taxon>
        <taxon>Ascomycota</taxon>
        <taxon>Saccharomycotina</taxon>
        <taxon>Saccharomycetes</taxon>
        <taxon>Saccharomycetales</taxon>
        <taxon>Saccharomycetaceae</taxon>
        <taxon>Arxiozyma</taxon>
    </lineage>
</organism>
<comment type="caution">
    <text evidence="3">The sequence shown here is derived from an EMBL/GenBank/DDBJ whole genome shotgun (WGS) entry which is preliminary data.</text>
</comment>
<evidence type="ECO:0008006" key="5">
    <source>
        <dbReference type="Google" id="ProtNLM"/>
    </source>
</evidence>
<proteinExistence type="inferred from homology"/>
<feature type="compositionally biased region" description="Polar residues" evidence="2">
    <location>
        <begin position="60"/>
        <end position="75"/>
    </location>
</feature>
<dbReference type="AlphaFoldDB" id="A0AAN7W6L1"/>
<feature type="compositionally biased region" description="Low complexity" evidence="2">
    <location>
        <begin position="37"/>
        <end position="59"/>
    </location>
</feature>
<dbReference type="SMART" id="SM00268">
    <property type="entry name" value="ACTIN"/>
    <property type="match status" value="1"/>
</dbReference>
<evidence type="ECO:0000313" key="3">
    <source>
        <dbReference type="EMBL" id="KAK5782376.1"/>
    </source>
</evidence>
<dbReference type="Pfam" id="PF00022">
    <property type="entry name" value="Actin"/>
    <property type="match status" value="1"/>
</dbReference>
<feature type="compositionally biased region" description="Acidic residues" evidence="2">
    <location>
        <begin position="830"/>
        <end position="843"/>
    </location>
</feature>
<evidence type="ECO:0000256" key="2">
    <source>
        <dbReference type="SAM" id="MobiDB-lite"/>
    </source>
</evidence>
<feature type="compositionally biased region" description="Acidic residues" evidence="2">
    <location>
        <begin position="13"/>
        <end position="36"/>
    </location>
</feature>
<dbReference type="InterPro" id="IPR043129">
    <property type="entry name" value="ATPase_NBD"/>
</dbReference>
<gene>
    <name evidence="3" type="ORF">RI543_000312</name>
</gene>
<comment type="similarity">
    <text evidence="1">Belongs to the actin family.</text>
</comment>
<keyword evidence="4" id="KW-1185">Reference proteome</keyword>